<reference evidence="2 3" key="1">
    <citation type="submission" date="2021-06" db="EMBL/GenBank/DDBJ databases">
        <authorList>
            <person name="Kallberg Y."/>
            <person name="Tangrot J."/>
            <person name="Rosling A."/>
        </authorList>
    </citation>
    <scope>NUCLEOTIDE SEQUENCE [LARGE SCALE GENOMIC DNA]</scope>
    <source>
        <strain evidence="2 3">120-4 pot B 10/14</strain>
    </source>
</reference>
<protein>
    <submittedName>
        <fullName evidence="2">20667_t:CDS:1</fullName>
    </submittedName>
</protein>
<evidence type="ECO:0000313" key="2">
    <source>
        <dbReference type="EMBL" id="CAG8798248.1"/>
    </source>
</evidence>
<name>A0ABN7VTL0_GIGMA</name>
<evidence type="ECO:0000313" key="3">
    <source>
        <dbReference type="Proteomes" id="UP000789901"/>
    </source>
</evidence>
<comment type="caution">
    <text evidence="2">The sequence shown here is derived from an EMBL/GenBank/DDBJ whole genome shotgun (WGS) entry which is preliminary data.</text>
</comment>
<accession>A0ABN7VTL0</accession>
<organism evidence="2 3">
    <name type="scientific">Gigaspora margarita</name>
    <dbReference type="NCBI Taxonomy" id="4874"/>
    <lineage>
        <taxon>Eukaryota</taxon>
        <taxon>Fungi</taxon>
        <taxon>Fungi incertae sedis</taxon>
        <taxon>Mucoromycota</taxon>
        <taxon>Glomeromycotina</taxon>
        <taxon>Glomeromycetes</taxon>
        <taxon>Diversisporales</taxon>
        <taxon>Gigasporaceae</taxon>
        <taxon>Gigaspora</taxon>
    </lineage>
</organism>
<keyword evidence="3" id="KW-1185">Reference proteome</keyword>
<proteinExistence type="predicted"/>
<dbReference type="EMBL" id="CAJVQB010021894">
    <property type="protein sequence ID" value="CAG8798248.1"/>
    <property type="molecule type" value="Genomic_DNA"/>
</dbReference>
<dbReference type="Proteomes" id="UP000789901">
    <property type="component" value="Unassembled WGS sequence"/>
</dbReference>
<keyword evidence="1" id="KW-0175">Coiled coil</keyword>
<sequence length="318" mass="37420">MYDKEQRGREKNKPKNFRRKEVIKENEESLLIGFLDSAIAKAEIMTAKIRGKIFEQENEVISLKQEIEDLRQENPKEEEEDRVGLLMPRKGLEADYMSPLTSPRFGATHFATSTKFTSRTPSPIKLKFSPGRSRRARNRQIKRRKQQISSYPRKFGERERKITEFEANAIGQIGEEFVRETFKKFNLKFDETKKNIHDEYDVLLENGIKIEVKTARKGKNNNTFQFNGINPRYTPDFIVFVGILENDLLYRILSKSKISYRHKGRKFVVDLETKEKQLAKMNPNNEVNFKLTLNKKELKNINNFENELNSIIKNNHLN</sequence>
<evidence type="ECO:0000256" key="1">
    <source>
        <dbReference type="SAM" id="Coils"/>
    </source>
</evidence>
<gene>
    <name evidence="2" type="ORF">GMARGA_LOCUS22558</name>
</gene>
<feature type="coiled-coil region" evidence="1">
    <location>
        <begin position="53"/>
        <end position="80"/>
    </location>
</feature>